<evidence type="ECO:0000256" key="4">
    <source>
        <dbReference type="ARBA" id="ARBA00023002"/>
    </source>
</evidence>
<keyword evidence="2" id="KW-0285">Flavoprotein</keyword>
<evidence type="ECO:0000256" key="2">
    <source>
        <dbReference type="ARBA" id="ARBA00022630"/>
    </source>
</evidence>
<organism evidence="7 8">
    <name type="scientific">Nocardioides cavernaquae</name>
    <dbReference type="NCBI Taxonomy" id="2321396"/>
    <lineage>
        <taxon>Bacteria</taxon>
        <taxon>Bacillati</taxon>
        <taxon>Actinomycetota</taxon>
        <taxon>Actinomycetes</taxon>
        <taxon>Propionibacteriales</taxon>
        <taxon>Nocardioidaceae</taxon>
        <taxon>Nocardioides</taxon>
    </lineage>
</organism>
<dbReference type="PANTHER" id="PTHR43557">
    <property type="entry name" value="APOPTOSIS-INDUCING FACTOR 1"/>
    <property type="match status" value="1"/>
</dbReference>
<comment type="caution">
    <text evidence="7">The sequence shown here is derived from an EMBL/GenBank/DDBJ whole genome shotgun (WGS) entry which is preliminary data.</text>
</comment>
<dbReference type="GO" id="GO:0005737">
    <property type="term" value="C:cytoplasm"/>
    <property type="evidence" value="ECO:0007669"/>
    <property type="project" value="TreeGrafter"/>
</dbReference>
<dbReference type="AlphaFoldDB" id="A0A3A5H6V1"/>
<name>A0A3A5H6V1_9ACTN</name>
<dbReference type="Gene3D" id="3.50.50.60">
    <property type="entry name" value="FAD/NAD(P)-binding domain"/>
    <property type="match status" value="2"/>
</dbReference>
<protein>
    <submittedName>
        <fullName evidence="7">NAD(P)/FAD-dependent oxidoreductase</fullName>
    </submittedName>
</protein>
<dbReference type="GO" id="GO:0016651">
    <property type="term" value="F:oxidoreductase activity, acting on NAD(P)H"/>
    <property type="evidence" value="ECO:0007669"/>
    <property type="project" value="TreeGrafter"/>
</dbReference>
<evidence type="ECO:0000259" key="5">
    <source>
        <dbReference type="Pfam" id="PF07992"/>
    </source>
</evidence>
<evidence type="ECO:0000259" key="6">
    <source>
        <dbReference type="Pfam" id="PF14759"/>
    </source>
</evidence>
<reference evidence="8" key="1">
    <citation type="submission" date="2018-09" db="EMBL/GenBank/DDBJ databases">
        <authorList>
            <person name="Zhu H."/>
        </authorList>
    </citation>
    <scope>NUCLEOTIDE SEQUENCE [LARGE SCALE GENOMIC DNA]</scope>
    <source>
        <strain evidence="8">K1W22B-1</strain>
    </source>
</reference>
<dbReference type="OrthoDB" id="3568330at2"/>
<feature type="domain" description="FAD/NAD(P)-binding" evidence="5">
    <location>
        <begin position="1"/>
        <end position="295"/>
    </location>
</feature>
<evidence type="ECO:0000313" key="7">
    <source>
        <dbReference type="EMBL" id="RJS45701.1"/>
    </source>
</evidence>
<proteinExistence type="predicted"/>
<keyword evidence="8" id="KW-1185">Reference proteome</keyword>
<dbReference type="PRINTS" id="PR00368">
    <property type="entry name" value="FADPNR"/>
</dbReference>
<dbReference type="InterPro" id="IPR016156">
    <property type="entry name" value="FAD/NAD-linked_Rdtase_dimer_sf"/>
</dbReference>
<dbReference type="SUPFAM" id="SSF55424">
    <property type="entry name" value="FAD/NAD-linked reductases, dimerisation (C-terminal) domain"/>
    <property type="match status" value="1"/>
</dbReference>
<evidence type="ECO:0000256" key="3">
    <source>
        <dbReference type="ARBA" id="ARBA00022827"/>
    </source>
</evidence>
<accession>A0A3A5H6V1</accession>
<dbReference type="Pfam" id="PF14759">
    <property type="entry name" value="Reductase_C"/>
    <property type="match status" value="1"/>
</dbReference>
<dbReference type="EMBL" id="QYRP01000002">
    <property type="protein sequence ID" value="RJS45701.1"/>
    <property type="molecule type" value="Genomic_DNA"/>
</dbReference>
<feature type="domain" description="Reductase C-terminal" evidence="6">
    <location>
        <begin position="314"/>
        <end position="387"/>
    </location>
</feature>
<evidence type="ECO:0000256" key="1">
    <source>
        <dbReference type="ARBA" id="ARBA00001974"/>
    </source>
</evidence>
<keyword evidence="4" id="KW-0560">Oxidoreductase</keyword>
<dbReference type="InterPro" id="IPR036188">
    <property type="entry name" value="FAD/NAD-bd_sf"/>
</dbReference>
<dbReference type="PANTHER" id="PTHR43557:SF2">
    <property type="entry name" value="RIESKE DOMAIN-CONTAINING PROTEIN-RELATED"/>
    <property type="match status" value="1"/>
</dbReference>
<dbReference type="Gene3D" id="3.30.390.30">
    <property type="match status" value="1"/>
</dbReference>
<dbReference type="PRINTS" id="PR00411">
    <property type="entry name" value="PNDRDTASEI"/>
</dbReference>
<dbReference type="Proteomes" id="UP000276542">
    <property type="component" value="Unassembled WGS sequence"/>
</dbReference>
<dbReference type="Pfam" id="PF07992">
    <property type="entry name" value="Pyr_redox_2"/>
    <property type="match status" value="1"/>
</dbReference>
<dbReference type="RefSeq" id="WP_120059601.1">
    <property type="nucleotide sequence ID" value="NZ_QYRP01000002.1"/>
</dbReference>
<dbReference type="InterPro" id="IPR028202">
    <property type="entry name" value="Reductase_C"/>
</dbReference>
<evidence type="ECO:0000313" key="8">
    <source>
        <dbReference type="Proteomes" id="UP000276542"/>
    </source>
</evidence>
<dbReference type="SUPFAM" id="SSF51905">
    <property type="entry name" value="FAD/NAD(P)-binding domain"/>
    <property type="match status" value="1"/>
</dbReference>
<dbReference type="InterPro" id="IPR023753">
    <property type="entry name" value="FAD/NAD-binding_dom"/>
</dbReference>
<dbReference type="InterPro" id="IPR050446">
    <property type="entry name" value="FAD-oxidoreductase/Apoptosis"/>
</dbReference>
<sequence>MNIVIIGGGLAGASAAEELRTQGHDGNITLIAAEPHRPYERPPLSKGLLLGDAGPDSVYVHASGWYAEHHVELITGSPATGIDLAAGQVILEDRTIPFDRLLLATGSTPRHLAMAEQSGADVRYLRTLDDSLALKARLADHLLIIGAGWIGLEVASAVRKAGGAVTVVESALLPLAAVLGPELAPVFAELHRSHGVDLRLGTSLESLTHEAGCTTARLGDGDTVTPDLVLVGIGAEADDSLAAEAGLAVDHGVLVDAGLRSSDPRVFAAGDVARHDHPVHGRIRVEHWDSAIHQGRHAARAMLGSEEPYTREPYFFTDQYDLGMEYVGHVGADGYDELVIRGDLPSRVFSALWIKDDRVVAGMHCNDWDAIDPIRSWVGRGATDAARNKASKLMPAPA</sequence>
<keyword evidence="3" id="KW-0274">FAD</keyword>
<comment type="cofactor">
    <cofactor evidence="1">
        <name>FAD</name>
        <dbReference type="ChEBI" id="CHEBI:57692"/>
    </cofactor>
</comment>
<gene>
    <name evidence="7" type="ORF">D4739_05340</name>
</gene>